<dbReference type="InterPro" id="IPR052250">
    <property type="entry name" value="PDI_TMX3"/>
</dbReference>
<dbReference type="Proteomes" id="UP000261500">
    <property type="component" value="Unplaced"/>
</dbReference>
<dbReference type="InterPro" id="IPR036249">
    <property type="entry name" value="Thioredoxin-like_sf"/>
</dbReference>
<evidence type="ECO:0000256" key="6">
    <source>
        <dbReference type="ARBA" id="ARBA00023136"/>
    </source>
</evidence>
<dbReference type="Ensembl" id="ENSPLAT00000025484.1">
    <property type="protein sequence ID" value="ENSPLAP00000016505.1"/>
    <property type="gene ID" value="ENSPLAG00000020680.1"/>
</dbReference>
<dbReference type="GO" id="GO:0005783">
    <property type="term" value="C:endoplasmic reticulum"/>
    <property type="evidence" value="ECO:0007669"/>
    <property type="project" value="TreeGrafter"/>
</dbReference>
<feature type="domain" description="Thioredoxin" evidence="7">
    <location>
        <begin position="25"/>
        <end position="64"/>
    </location>
</feature>
<protein>
    <recommendedName>
        <fullName evidence="3">protein disulfide-isomerase</fullName>
        <ecNumber evidence="3">5.3.4.1</ecNumber>
    </recommendedName>
</protein>
<dbReference type="GeneTree" id="ENSGT00940000176140"/>
<dbReference type="GO" id="GO:0009986">
    <property type="term" value="C:cell surface"/>
    <property type="evidence" value="ECO:0007669"/>
    <property type="project" value="TreeGrafter"/>
</dbReference>
<dbReference type="Gene3D" id="3.40.30.10">
    <property type="entry name" value="Glutaredoxin"/>
    <property type="match status" value="1"/>
</dbReference>
<reference evidence="8" key="2">
    <citation type="submission" date="2025-09" db="UniProtKB">
        <authorList>
            <consortium name="Ensembl"/>
        </authorList>
    </citation>
    <scope>IDENTIFICATION</scope>
</reference>
<dbReference type="InterPro" id="IPR013766">
    <property type="entry name" value="Thioredoxin_domain"/>
</dbReference>
<dbReference type="GO" id="GO:0003756">
    <property type="term" value="F:protein disulfide isomerase activity"/>
    <property type="evidence" value="ECO:0007669"/>
    <property type="project" value="UniProtKB-EC"/>
</dbReference>
<comment type="subcellular location">
    <subcellularLocation>
        <location evidence="2">Membrane</location>
        <topology evidence="2">Single-pass membrane protein</topology>
    </subcellularLocation>
</comment>
<evidence type="ECO:0000256" key="1">
    <source>
        <dbReference type="ARBA" id="ARBA00001182"/>
    </source>
</evidence>
<keyword evidence="4" id="KW-0812">Transmembrane</keyword>
<dbReference type="PANTHER" id="PTHR46426">
    <property type="entry name" value="PROTEIN DISULFIDE-ISOMERASE TMX3"/>
    <property type="match status" value="1"/>
</dbReference>
<dbReference type="PANTHER" id="PTHR46426:SF1">
    <property type="entry name" value="PROTEIN DISULFIDE-ISOMERASE TMX3"/>
    <property type="match status" value="1"/>
</dbReference>
<evidence type="ECO:0000256" key="5">
    <source>
        <dbReference type="ARBA" id="ARBA00022989"/>
    </source>
</evidence>
<comment type="catalytic activity">
    <reaction evidence="1">
        <text>Catalyzes the rearrangement of -S-S- bonds in proteins.</text>
        <dbReference type="EC" id="5.3.4.1"/>
    </reaction>
</comment>
<keyword evidence="5" id="KW-1133">Transmembrane helix</keyword>
<organism evidence="8 9">
    <name type="scientific">Poecilia latipinna</name>
    <name type="common">sailfin molly</name>
    <dbReference type="NCBI Taxonomy" id="48699"/>
    <lineage>
        <taxon>Eukaryota</taxon>
        <taxon>Metazoa</taxon>
        <taxon>Chordata</taxon>
        <taxon>Craniata</taxon>
        <taxon>Vertebrata</taxon>
        <taxon>Euteleostomi</taxon>
        <taxon>Actinopterygii</taxon>
        <taxon>Neopterygii</taxon>
        <taxon>Teleostei</taxon>
        <taxon>Neoteleostei</taxon>
        <taxon>Acanthomorphata</taxon>
        <taxon>Ovalentaria</taxon>
        <taxon>Atherinomorphae</taxon>
        <taxon>Cyprinodontiformes</taxon>
        <taxon>Poeciliidae</taxon>
        <taxon>Poeciliinae</taxon>
        <taxon>Poecilia</taxon>
    </lineage>
</organism>
<name>A0A3B3USW7_9TELE</name>
<evidence type="ECO:0000259" key="7">
    <source>
        <dbReference type="Pfam" id="PF00085"/>
    </source>
</evidence>
<dbReference type="Pfam" id="PF00085">
    <property type="entry name" value="Thioredoxin"/>
    <property type="match status" value="1"/>
</dbReference>
<reference evidence="8" key="1">
    <citation type="submission" date="2025-08" db="UniProtKB">
        <authorList>
            <consortium name="Ensembl"/>
        </authorList>
    </citation>
    <scope>IDENTIFICATION</scope>
</reference>
<dbReference type="AlphaFoldDB" id="A0A3B3USW7"/>
<keyword evidence="6" id="KW-0472">Membrane</keyword>
<evidence type="ECO:0000313" key="9">
    <source>
        <dbReference type="Proteomes" id="UP000261500"/>
    </source>
</evidence>
<proteinExistence type="predicted"/>
<evidence type="ECO:0000313" key="8">
    <source>
        <dbReference type="Ensembl" id="ENSPLAP00000016505.1"/>
    </source>
</evidence>
<dbReference type="SUPFAM" id="SSF52833">
    <property type="entry name" value="Thioredoxin-like"/>
    <property type="match status" value="1"/>
</dbReference>
<evidence type="ECO:0000256" key="4">
    <source>
        <dbReference type="ARBA" id="ARBA00022692"/>
    </source>
</evidence>
<dbReference type="GO" id="GO:0016020">
    <property type="term" value="C:membrane"/>
    <property type="evidence" value="ECO:0007669"/>
    <property type="project" value="UniProtKB-SubCell"/>
</dbReference>
<evidence type="ECO:0000256" key="3">
    <source>
        <dbReference type="ARBA" id="ARBA00012723"/>
    </source>
</evidence>
<accession>A0A3B3USW7</accession>
<evidence type="ECO:0000256" key="2">
    <source>
        <dbReference type="ARBA" id="ARBA00004167"/>
    </source>
</evidence>
<sequence length="76" mass="8444">VLLGSAFVEELDDTNLITLTTVSPQFYAPWCSFCKQLDPVWHQIGSELRSLGSPVRVGKSDATTLYWSNYSHPAPT</sequence>
<dbReference type="STRING" id="48699.ENSPLAP00000016505"/>
<keyword evidence="9" id="KW-1185">Reference proteome</keyword>
<dbReference type="EC" id="5.3.4.1" evidence="3"/>